<keyword evidence="2" id="KW-0472">Membrane</keyword>
<dbReference type="InterPro" id="IPR025645">
    <property type="entry name" value="DUF4349"/>
</dbReference>
<feature type="chain" id="PRO_5038858268" description="DUF4349 domain-containing protein" evidence="3">
    <location>
        <begin position="20"/>
        <end position="317"/>
    </location>
</feature>
<evidence type="ECO:0000313" key="6">
    <source>
        <dbReference type="Proteomes" id="UP000198649"/>
    </source>
</evidence>
<dbReference type="Proteomes" id="UP000198649">
    <property type="component" value="Unassembled WGS sequence"/>
</dbReference>
<dbReference type="RefSeq" id="WP_091112804.1">
    <property type="nucleotide sequence ID" value="NZ_BKAF01000008.1"/>
</dbReference>
<dbReference type="EMBL" id="FOQG01000007">
    <property type="protein sequence ID" value="SFI31622.1"/>
    <property type="molecule type" value="Genomic_DNA"/>
</dbReference>
<dbReference type="PROSITE" id="PS51257">
    <property type="entry name" value="PROKAR_LIPOPROTEIN"/>
    <property type="match status" value="1"/>
</dbReference>
<evidence type="ECO:0000256" key="2">
    <source>
        <dbReference type="SAM" id="Phobius"/>
    </source>
</evidence>
<evidence type="ECO:0000256" key="3">
    <source>
        <dbReference type="SAM" id="SignalP"/>
    </source>
</evidence>
<keyword evidence="2" id="KW-1133">Transmembrane helix</keyword>
<evidence type="ECO:0000313" key="5">
    <source>
        <dbReference type="EMBL" id="SFI31622.1"/>
    </source>
</evidence>
<dbReference type="OrthoDB" id="186919at2"/>
<feature type="domain" description="DUF4349" evidence="4">
    <location>
        <begin position="86"/>
        <end position="299"/>
    </location>
</feature>
<dbReference type="AlphaFoldDB" id="A0A1I3H7P7"/>
<feature type="signal peptide" evidence="3">
    <location>
        <begin position="1"/>
        <end position="19"/>
    </location>
</feature>
<sequence>MFRRLLASAAVLTVLTVGAAGCSSGADSTSSSDVAASAPDPAIEAPAMPPEEGRDLLDSGSTALAFSESAGGAAEATAAAADSTVRSLISTGNVQLRSDDVGEARFEVQKVVDELRGEIAQEETATDDEGDVKRSRLVLRIPSARFADAMTALEETATLMTSSSAVDDVTTKVIDTQVRLRVQRASIRRIALLLDRAQSIRDIVNIEGQLSRRQAALGSLERTAAYLADQTSMATITVSLEQTKDEPAKKKPEPEETGFLAGLDAGWSAFTGAAVGLATAAGAVLPFAVVLTLLGVATWPLRRRIRAGRTARTPSAA</sequence>
<feature type="transmembrane region" description="Helical" evidence="2">
    <location>
        <begin position="273"/>
        <end position="299"/>
    </location>
</feature>
<dbReference type="STRING" id="1005945.SAMN05216561_10764"/>
<feature type="region of interest" description="Disordered" evidence="1">
    <location>
        <begin position="23"/>
        <end position="58"/>
    </location>
</feature>
<reference evidence="5 6" key="1">
    <citation type="submission" date="2016-10" db="EMBL/GenBank/DDBJ databases">
        <authorList>
            <person name="de Groot N.N."/>
        </authorList>
    </citation>
    <scope>NUCLEOTIDE SEQUENCE [LARGE SCALE GENOMIC DNA]</scope>
    <source>
        <strain evidence="5 6">CGMCC 1.11156</strain>
    </source>
</reference>
<name>A0A1I3H7P7_9ACTN</name>
<organism evidence="5 6">
    <name type="scientific">Nocardioides psychrotolerans</name>
    <dbReference type="NCBI Taxonomy" id="1005945"/>
    <lineage>
        <taxon>Bacteria</taxon>
        <taxon>Bacillati</taxon>
        <taxon>Actinomycetota</taxon>
        <taxon>Actinomycetes</taxon>
        <taxon>Propionibacteriales</taxon>
        <taxon>Nocardioidaceae</taxon>
        <taxon>Nocardioides</taxon>
    </lineage>
</organism>
<gene>
    <name evidence="5" type="ORF">SAMN05216561_10764</name>
</gene>
<feature type="compositionally biased region" description="Low complexity" evidence="1">
    <location>
        <begin position="23"/>
        <end position="46"/>
    </location>
</feature>
<protein>
    <recommendedName>
        <fullName evidence="4">DUF4349 domain-containing protein</fullName>
    </recommendedName>
</protein>
<evidence type="ECO:0000259" key="4">
    <source>
        <dbReference type="Pfam" id="PF14257"/>
    </source>
</evidence>
<proteinExistence type="predicted"/>
<keyword evidence="6" id="KW-1185">Reference proteome</keyword>
<keyword evidence="2" id="KW-0812">Transmembrane</keyword>
<accession>A0A1I3H7P7</accession>
<evidence type="ECO:0000256" key="1">
    <source>
        <dbReference type="SAM" id="MobiDB-lite"/>
    </source>
</evidence>
<dbReference type="Pfam" id="PF14257">
    <property type="entry name" value="DUF4349"/>
    <property type="match status" value="1"/>
</dbReference>
<keyword evidence="3" id="KW-0732">Signal</keyword>